<organism evidence="2 3">
    <name type="scientific">Theileria orientalis strain Shintoku</name>
    <dbReference type="NCBI Taxonomy" id="869250"/>
    <lineage>
        <taxon>Eukaryota</taxon>
        <taxon>Sar</taxon>
        <taxon>Alveolata</taxon>
        <taxon>Apicomplexa</taxon>
        <taxon>Aconoidasida</taxon>
        <taxon>Piroplasmida</taxon>
        <taxon>Theileriidae</taxon>
        <taxon>Theileria</taxon>
    </lineage>
</organism>
<protein>
    <submittedName>
        <fullName evidence="2">Uncharacterized protein</fullName>
    </submittedName>
</protein>
<dbReference type="EMBL" id="AP011946">
    <property type="protein sequence ID" value="BAM38577.1"/>
    <property type="molecule type" value="Genomic_DNA"/>
</dbReference>
<evidence type="ECO:0000313" key="2">
    <source>
        <dbReference type="EMBL" id="BAM38577.1"/>
    </source>
</evidence>
<dbReference type="STRING" id="869250.J7MBT5"/>
<reference evidence="2 3" key="1">
    <citation type="journal article" date="2012" name="MBio">
        <title>Comparative genome analysis of three eukaryotic parasites with differing abilities to transform leukocytes reveals key mediators of Theileria-induced leukocyte transformation.</title>
        <authorList>
            <person name="Hayashida K."/>
            <person name="Hara Y."/>
            <person name="Abe T."/>
            <person name="Yamasaki C."/>
            <person name="Toyoda A."/>
            <person name="Kosuge T."/>
            <person name="Suzuki Y."/>
            <person name="Sato Y."/>
            <person name="Kawashima S."/>
            <person name="Katayama T."/>
            <person name="Wakaguri H."/>
            <person name="Inoue N."/>
            <person name="Homma K."/>
            <person name="Tada-Umezaki M."/>
            <person name="Yagi Y."/>
            <person name="Fujii Y."/>
            <person name="Habara T."/>
            <person name="Kanehisa M."/>
            <person name="Watanabe H."/>
            <person name="Ito K."/>
            <person name="Gojobori T."/>
            <person name="Sugawara H."/>
            <person name="Imanishi T."/>
            <person name="Weir W."/>
            <person name="Gardner M."/>
            <person name="Pain A."/>
            <person name="Shiels B."/>
            <person name="Hattori M."/>
            <person name="Nene V."/>
            <person name="Sugimoto C."/>
        </authorList>
    </citation>
    <scope>NUCLEOTIDE SEQUENCE [LARGE SCALE GENOMIC DNA]</scope>
    <source>
        <strain evidence="2 3">Shintoku</strain>
    </source>
</reference>
<dbReference type="GO" id="GO:0005666">
    <property type="term" value="C:RNA polymerase III complex"/>
    <property type="evidence" value="ECO:0007669"/>
    <property type="project" value="TreeGrafter"/>
</dbReference>
<dbReference type="PANTHER" id="PTHR12069">
    <property type="entry name" value="DNA-DIRECTED RNA POLYMERASES III 80 KDA POLYPEPTIDE RNA POLYMERASE III SUBUNIT 5"/>
    <property type="match status" value="1"/>
</dbReference>
<name>J7MBT5_THEOR</name>
<dbReference type="eggNOG" id="ENOG502SX6U">
    <property type="taxonomic scope" value="Eukaryota"/>
</dbReference>
<dbReference type="InterPro" id="IPR006886">
    <property type="entry name" value="RNA_pol_III_Rpc5"/>
</dbReference>
<dbReference type="OrthoDB" id="340681at2759"/>
<dbReference type="AlphaFoldDB" id="J7MBT5"/>
<dbReference type="RefSeq" id="XP_009688878.1">
    <property type="nucleotide sequence ID" value="XM_009690583.1"/>
</dbReference>
<dbReference type="PANTHER" id="PTHR12069:SF0">
    <property type="entry name" value="DNA-DIRECTED RNA POLYMERASE III SUBUNIT RPC5"/>
    <property type="match status" value="1"/>
</dbReference>
<dbReference type="OMA" id="QEFATNI"/>
<dbReference type="Proteomes" id="UP000003786">
    <property type="component" value="Chromosome 1"/>
</dbReference>
<dbReference type="GeneID" id="20713015"/>
<evidence type="ECO:0000313" key="3">
    <source>
        <dbReference type="Proteomes" id="UP000003786"/>
    </source>
</evidence>
<evidence type="ECO:0000256" key="1">
    <source>
        <dbReference type="SAM" id="MobiDB-lite"/>
    </source>
</evidence>
<dbReference type="GO" id="GO:0042797">
    <property type="term" value="P:tRNA transcription by RNA polymerase III"/>
    <property type="evidence" value="ECO:0007669"/>
    <property type="project" value="TreeGrafter"/>
</dbReference>
<accession>J7MBT5</accession>
<keyword evidence="3" id="KW-1185">Reference proteome</keyword>
<dbReference type="Pfam" id="PF04801">
    <property type="entry name" value="RPC5"/>
    <property type="match status" value="1"/>
</dbReference>
<proteinExistence type="predicted"/>
<dbReference type="VEuPathDB" id="PiroplasmaDB:TOT_010000046"/>
<sequence>MENDHVTLWLFEQIKEMEQYFNSFEEKEDDPVLFELDVYLNNPTLADILPDLEKLPNNLSFLKELYNKPFERLLFLQYPLELSNHTNESSSDGRPSKLMNLNTSDRLTLTSLEIGENIQNTELSHKKSYLSRPNEINRHNNSPLVKLNYDIGAPYLAKYKSSPLKKSHKPSFLSRSHSDFKTSPKFRPSSFEFSKGTTLTLDSTVATSEHVIDCLGVLKVENTEEGVKRELHLLPVKAILQLRPKLDTFNEEVIPGEENSTELFYNRNITWKTVDNIFVSDSPEAKELIEMFSRYGKEQKEGEGEEIRFLNDKEMYVNSLCVPVNGTLQSFGSFAGVKAERKRSSVNKVTYTRMLDLTPSLKFMKMLDVKLQLKLLLSQRYTDSFYSLKRDMAHNGLDDETLIEMLKEFAKVIGGNWVLNSEHAIENYTEEDEYTQEEREYLIGCRNLMLSLLNRHTLMPSTLNTNTSVGHLTSEQFVNASGLPLVLVNEILATIARPQGKFWVPKLDKDEYFCQRYPQVVNAFQKYWSENVSKSANAVQSFKINSRVNQIVRNIMIKRSISGLIKDKICTHEAIMEHLESLGYSQHHENVEPILDQVGVCLNKRLWTYKSTNAFLTSLKSLVTTKQRVQQQHQVPNFVLRRIYKYTL</sequence>
<gene>
    <name evidence="2" type="ORF">TOT_010000046</name>
</gene>
<dbReference type="KEGG" id="tot:TOT_010000046"/>
<feature type="region of interest" description="Disordered" evidence="1">
    <location>
        <begin position="168"/>
        <end position="187"/>
    </location>
</feature>